<organism evidence="1 2">
    <name type="scientific">Trichonephila inaurata madagascariensis</name>
    <dbReference type="NCBI Taxonomy" id="2747483"/>
    <lineage>
        <taxon>Eukaryota</taxon>
        <taxon>Metazoa</taxon>
        <taxon>Ecdysozoa</taxon>
        <taxon>Arthropoda</taxon>
        <taxon>Chelicerata</taxon>
        <taxon>Arachnida</taxon>
        <taxon>Araneae</taxon>
        <taxon>Araneomorphae</taxon>
        <taxon>Entelegynae</taxon>
        <taxon>Araneoidea</taxon>
        <taxon>Nephilidae</taxon>
        <taxon>Trichonephila</taxon>
        <taxon>Trichonephila inaurata</taxon>
    </lineage>
</organism>
<proteinExistence type="predicted"/>
<dbReference type="OrthoDB" id="6513379at2759"/>
<sequence>CSGKLFEYQPWHAGWDDSSFIIATPFM</sequence>
<name>A0A8X6WQK3_9ARAC</name>
<reference evidence="1" key="1">
    <citation type="submission" date="2020-08" db="EMBL/GenBank/DDBJ databases">
        <title>Multicomponent nature underlies the extraordinary mechanical properties of spider dragline silk.</title>
        <authorList>
            <person name="Kono N."/>
            <person name="Nakamura H."/>
            <person name="Mori M."/>
            <person name="Yoshida Y."/>
            <person name="Ohtoshi R."/>
            <person name="Malay A.D."/>
            <person name="Moran D.A.P."/>
            <person name="Tomita M."/>
            <person name="Numata K."/>
            <person name="Arakawa K."/>
        </authorList>
    </citation>
    <scope>NUCLEOTIDE SEQUENCE</scope>
</reference>
<comment type="caution">
    <text evidence="1">The sequence shown here is derived from an EMBL/GenBank/DDBJ whole genome shotgun (WGS) entry which is preliminary data.</text>
</comment>
<dbReference type="AlphaFoldDB" id="A0A8X6WQK3"/>
<feature type="non-terminal residue" evidence="1">
    <location>
        <position position="1"/>
    </location>
</feature>
<evidence type="ECO:0000313" key="2">
    <source>
        <dbReference type="Proteomes" id="UP000886998"/>
    </source>
</evidence>
<dbReference type="Proteomes" id="UP000886998">
    <property type="component" value="Unassembled WGS sequence"/>
</dbReference>
<protein>
    <submittedName>
        <fullName evidence="1">Uncharacterized protein</fullName>
    </submittedName>
</protein>
<accession>A0A8X6WQK3</accession>
<dbReference type="EMBL" id="BMAV01000756">
    <property type="protein sequence ID" value="GFY38271.1"/>
    <property type="molecule type" value="Genomic_DNA"/>
</dbReference>
<gene>
    <name evidence="1" type="primary">AVEN_114035_1</name>
    <name evidence="1" type="ORF">TNIN_153771</name>
</gene>
<keyword evidence="2" id="KW-1185">Reference proteome</keyword>
<evidence type="ECO:0000313" key="1">
    <source>
        <dbReference type="EMBL" id="GFY38271.1"/>
    </source>
</evidence>